<dbReference type="InterPro" id="IPR011333">
    <property type="entry name" value="SKP1/BTB/POZ_sf"/>
</dbReference>
<protein>
    <submittedName>
        <fullName evidence="13">Myoneurin isoform X2</fullName>
    </submittedName>
</protein>
<evidence type="ECO:0000313" key="11">
    <source>
        <dbReference type="EnsemblMetazoa" id="XP_026297535"/>
    </source>
</evidence>
<keyword evidence="3" id="KW-0221">Differentiation</keyword>
<reference evidence="11" key="1">
    <citation type="submission" date="2021-01" db="UniProtKB">
        <authorList>
            <consortium name="EnsemblMetazoa"/>
        </authorList>
    </citation>
    <scope>IDENTIFICATION</scope>
    <source>
        <strain evidence="11">DH4</strain>
    </source>
</reference>
<evidence type="ECO:0000256" key="9">
    <source>
        <dbReference type="PROSITE-ProRule" id="PRU00042"/>
    </source>
</evidence>
<proteinExistence type="predicted"/>
<dbReference type="GO" id="GO:0045467">
    <property type="term" value="P:R7 cell development"/>
    <property type="evidence" value="ECO:0007669"/>
    <property type="project" value="UniProtKB-ARBA"/>
</dbReference>
<evidence type="ECO:0000256" key="8">
    <source>
        <dbReference type="ARBA" id="ARBA00037382"/>
    </source>
</evidence>
<accession>A0A7M7MKZ0</accession>
<feature type="domain" description="C2H2-type" evidence="10">
    <location>
        <begin position="303"/>
        <end position="331"/>
    </location>
</feature>
<gene>
    <name evidence="13" type="primary">LOC724893</name>
</gene>
<dbReference type="PROSITE" id="PS00028">
    <property type="entry name" value="ZINC_FINGER_C2H2_1"/>
    <property type="match status" value="2"/>
</dbReference>
<evidence type="ECO:0000256" key="3">
    <source>
        <dbReference type="ARBA" id="ARBA00022782"/>
    </source>
</evidence>
<dbReference type="Gene3D" id="3.30.160.60">
    <property type="entry name" value="Classic Zinc Finger"/>
    <property type="match status" value="1"/>
</dbReference>
<keyword evidence="9" id="KW-0863">Zinc-finger</keyword>
<dbReference type="Pfam" id="PF00651">
    <property type="entry name" value="BTB"/>
    <property type="match status" value="1"/>
</dbReference>
<dbReference type="GO" id="GO:0005634">
    <property type="term" value="C:nucleus"/>
    <property type="evidence" value="ECO:0007669"/>
    <property type="project" value="UniProtKB-SubCell"/>
</dbReference>
<evidence type="ECO:0000313" key="12">
    <source>
        <dbReference type="Proteomes" id="UP000005203"/>
    </source>
</evidence>
<keyword evidence="9" id="KW-0479">Metal-binding</keyword>
<evidence type="ECO:0000256" key="5">
    <source>
        <dbReference type="ARBA" id="ARBA00023015"/>
    </source>
</evidence>
<keyword evidence="12" id="KW-1185">Reference proteome</keyword>
<comment type="function">
    <text evidence="8">Putative transcription factor required for axon growth and guidance in the central and peripheral nervous systems. Repels CNS axons away from the midline by promoting the expression of the midline repellent sli and its receptor robo.</text>
</comment>
<reference evidence="13" key="2">
    <citation type="submission" date="2025-04" db="UniProtKB">
        <authorList>
            <consortium name="RefSeq"/>
        </authorList>
    </citation>
    <scope>IDENTIFICATION</scope>
    <source>
        <strain evidence="13">DH4</strain>
        <tissue evidence="13">Whole body</tissue>
    </source>
</reference>
<keyword evidence="9" id="KW-0862">Zinc</keyword>
<dbReference type="SMART" id="SM00355">
    <property type="entry name" value="ZnF_C2H2"/>
    <property type="match status" value="2"/>
</dbReference>
<dbReference type="Gene3D" id="3.30.710.10">
    <property type="entry name" value="Potassium Channel Kv1.1, Chain A"/>
    <property type="match status" value="1"/>
</dbReference>
<dbReference type="Pfam" id="PF00096">
    <property type="entry name" value="zf-C2H2"/>
    <property type="match status" value="1"/>
</dbReference>
<dbReference type="PANTHER" id="PTHR23110:SF111">
    <property type="entry name" value="LONGITUDINALS LACKING PROTEIN, ISOFORMS F_I_K_T"/>
    <property type="match status" value="1"/>
</dbReference>
<comment type="subcellular location">
    <subcellularLocation>
        <location evidence="1">Nucleus</location>
    </subcellularLocation>
</comment>
<dbReference type="RefSeq" id="XP_026297535.1">
    <property type="nucleotide sequence ID" value="XM_026441750.1"/>
</dbReference>
<dbReference type="GO" id="GO:0048813">
    <property type="term" value="P:dendrite morphogenesis"/>
    <property type="evidence" value="ECO:0007669"/>
    <property type="project" value="UniProtKB-ARBA"/>
</dbReference>
<evidence type="ECO:0000256" key="7">
    <source>
        <dbReference type="ARBA" id="ARBA00023242"/>
    </source>
</evidence>
<name>A0A7M7MKZ0_APIME</name>
<organism evidence="11">
    <name type="scientific">Apis mellifera</name>
    <name type="common">Honeybee</name>
    <dbReference type="NCBI Taxonomy" id="7460"/>
    <lineage>
        <taxon>Eukaryota</taxon>
        <taxon>Metazoa</taxon>
        <taxon>Ecdysozoa</taxon>
        <taxon>Arthropoda</taxon>
        <taxon>Hexapoda</taxon>
        <taxon>Insecta</taxon>
        <taxon>Pterygota</taxon>
        <taxon>Neoptera</taxon>
        <taxon>Endopterygota</taxon>
        <taxon>Hymenoptera</taxon>
        <taxon>Apocrita</taxon>
        <taxon>Aculeata</taxon>
        <taxon>Apoidea</taxon>
        <taxon>Anthophila</taxon>
        <taxon>Apidae</taxon>
        <taxon>Apis</taxon>
    </lineage>
</organism>
<dbReference type="GO" id="GO:0008270">
    <property type="term" value="F:zinc ion binding"/>
    <property type="evidence" value="ECO:0007669"/>
    <property type="project" value="UniProtKB-KW"/>
</dbReference>
<dbReference type="InterPro" id="IPR036236">
    <property type="entry name" value="Znf_C2H2_sf"/>
</dbReference>
<dbReference type="GO" id="GO:0007526">
    <property type="term" value="P:larval somatic muscle development"/>
    <property type="evidence" value="ECO:0007669"/>
    <property type="project" value="UniProtKB-ARBA"/>
</dbReference>
<keyword evidence="7" id="KW-0539">Nucleus</keyword>
<dbReference type="AlphaFoldDB" id="A0A7M7MKZ0"/>
<dbReference type="GO" id="GO:0007464">
    <property type="term" value="P:R3/R4 cell fate commitment"/>
    <property type="evidence" value="ECO:0007669"/>
    <property type="project" value="UniProtKB-ARBA"/>
</dbReference>
<dbReference type="GO" id="GO:0045476">
    <property type="term" value="P:nurse cell apoptotic process"/>
    <property type="evidence" value="ECO:0007669"/>
    <property type="project" value="UniProtKB-ARBA"/>
</dbReference>
<keyword evidence="5" id="KW-0805">Transcription regulation</keyword>
<evidence type="ECO:0000256" key="4">
    <source>
        <dbReference type="ARBA" id="ARBA00022902"/>
    </source>
</evidence>
<dbReference type="PANTHER" id="PTHR23110">
    <property type="entry name" value="BTB DOMAIN TRANSCRIPTION FACTOR"/>
    <property type="match status" value="1"/>
</dbReference>
<keyword evidence="2" id="KW-0217">Developmental protein</keyword>
<dbReference type="GO" id="GO:0006357">
    <property type="term" value="P:regulation of transcription by RNA polymerase II"/>
    <property type="evidence" value="ECO:0007669"/>
    <property type="project" value="TreeGrafter"/>
</dbReference>
<dbReference type="OrthoDB" id="2311693at2759"/>
<keyword evidence="6" id="KW-0804">Transcription</keyword>
<dbReference type="GO" id="GO:0035167">
    <property type="term" value="P:larval lymph gland hemopoiesis"/>
    <property type="evidence" value="ECO:0007669"/>
    <property type="project" value="UniProtKB-ARBA"/>
</dbReference>
<dbReference type="GO" id="GO:0008406">
    <property type="term" value="P:gonad development"/>
    <property type="evidence" value="ECO:0007669"/>
    <property type="project" value="UniProtKB-ARBA"/>
</dbReference>
<dbReference type="Proteomes" id="UP000005203">
    <property type="component" value="Linkage group LG7"/>
</dbReference>
<evidence type="ECO:0000256" key="6">
    <source>
        <dbReference type="ARBA" id="ARBA00023163"/>
    </source>
</evidence>
<dbReference type="SUPFAM" id="SSF57667">
    <property type="entry name" value="beta-beta-alpha zinc fingers"/>
    <property type="match status" value="1"/>
</dbReference>
<dbReference type="InterPro" id="IPR051095">
    <property type="entry name" value="Dros_DevTransReg"/>
</dbReference>
<evidence type="ECO:0000259" key="10">
    <source>
        <dbReference type="PROSITE" id="PS50157"/>
    </source>
</evidence>
<evidence type="ECO:0000313" key="13">
    <source>
        <dbReference type="RefSeq" id="XP_026297535.1"/>
    </source>
</evidence>
<sequence>MLHFMYQGEVNIKQEDIASFLKVAESLQIKGLTTGTEEKFEENLTKNAENLDQILNIENSSINFVNSNANALISKEEKPVQKNQQCQKQHVLSKDELHNDELSLENKNVNDKCYQQYSISNSTYNIQNSHMEQNNSSTNLEDEPLDCTADVTHIESTKHEPLDYTLDIDTETGYKTCLPNESLYKSDENFETKDYVPDMQLVPYNQNAQTQPFSLSNVSGFENEFTYETGCHNKGRRTVKGISNNSLPLETTLRVVSELGPTLRMERGKVIRMYSCPWCLRHFTRKENLKLHVRYIHGPLESLTCRLCGNKYKNSNSLRVHSYLYHNAKRDKPNKPLLDGGE</sequence>
<accession>A0A8B8H0M3</accession>
<evidence type="ECO:0000256" key="1">
    <source>
        <dbReference type="ARBA" id="ARBA00004123"/>
    </source>
</evidence>
<feature type="domain" description="C2H2-type" evidence="10">
    <location>
        <begin position="274"/>
        <end position="302"/>
    </location>
</feature>
<dbReference type="PROSITE" id="PS50157">
    <property type="entry name" value="ZINC_FINGER_C2H2_2"/>
    <property type="match status" value="2"/>
</dbReference>
<dbReference type="EnsemblMetazoa" id="XM_026441750">
    <property type="protein sequence ID" value="XP_026297535"/>
    <property type="gene ID" value="LOC724893"/>
</dbReference>
<evidence type="ECO:0000256" key="2">
    <source>
        <dbReference type="ARBA" id="ARBA00022473"/>
    </source>
</evidence>
<dbReference type="GeneID" id="724893"/>
<dbReference type="InterPro" id="IPR013087">
    <property type="entry name" value="Znf_C2H2_type"/>
</dbReference>
<dbReference type="GO" id="GO:0016199">
    <property type="term" value="P:axon midline choice point recognition"/>
    <property type="evidence" value="ECO:0007669"/>
    <property type="project" value="UniProtKB-ARBA"/>
</dbReference>
<dbReference type="InterPro" id="IPR000210">
    <property type="entry name" value="BTB/POZ_dom"/>
</dbReference>
<keyword evidence="4" id="KW-0524">Neurogenesis</keyword>